<comment type="caution">
    <text evidence="2">The sequence shown here is derived from an EMBL/GenBank/DDBJ whole genome shotgun (WGS) entry which is preliminary data.</text>
</comment>
<keyword evidence="3" id="KW-1185">Reference proteome</keyword>
<evidence type="ECO:0000256" key="1">
    <source>
        <dbReference type="SAM" id="SignalP"/>
    </source>
</evidence>
<dbReference type="OrthoDB" id="5398471at2759"/>
<evidence type="ECO:0000313" key="3">
    <source>
        <dbReference type="Proteomes" id="UP000015100"/>
    </source>
</evidence>
<name>S8AC35_DACHA</name>
<accession>S8AC35</accession>
<proteinExistence type="predicted"/>
<dbReference type="EMBL" id="AQGS01000538">
    <property type="protein sequence ID" value="EPS38666.1"/>
    <property type="molecule type" value="Genomic_DNA"/>
</dbReference>
<sequence>MLFKLSTVLLLAATALASPLLEQRQVSCPGPTQTTTTAYLATETTTTTLATTTVTNGVSYLGRVTSIKHLTDIRIITTQITIYSPTSVTIPLTTVTATVAGPTTTIVWLVYTSYTTLPGTPPASLCRTTTCTNTIPKTLTTTWTNELWYDTTWLTTVGHVTTTTTVVLRTTTRLVTTPGPTTALTTSTSTWTSLPLAITFSTSWSTVYATPAPTICG</sequence>
<dbReference type="eggNOG" id="ENOG502T1XF">
    <property type="taxonomic scope" value="Eukaryota"/>
</dbReference>
<dbReference type="Proteomes" id="UP000015100">
    <property type="component" value="Unassembled WGS sequence"/>
</dbReference>
<feature type="chain" id="PRO_5004560510" evidence="1">
    <location>
        <begin position="18"/>
        <end position="217"/>
    </location>
</feature>
<dbReference type="AlphaFoldDB" id="S8AC35"/>
<organism evidence="2 3">
    <name type="scientific">Dactylellina haptotyla (strain CBS 200.50)</name>
    <name type="common">Nematode-trapping fungus</name>
    <name type="synonym">Monacrosporium haptotylum</name>
    <dbReference type="NCBI Taxonomy" id="1284197"/>
    <lineage>
        <taxon>Eukaryota</taxon>
        <taxon>Fungi</taxon>
        <taxon>Dikarya</taxon>
        <taxon>Ascomycota</taxon>
        <taxon>Pezizomycotina</taxon>
        <taxon>Orbiliomycetes</taxon>
        <taxon>Orbiliales</taxon>
        <taxon>Orbiliaceae</taxon>
        <taxon>Dactylellina</taxon>
    </lineage>
</organism>
<protein>
    <submittedName>
        <fullName evidence="2">Uncharacterized protein</fullName>
    </submittedName>
</protein>
<keyword evidence="1" id="KW-0732">Signal</keyword>
<reference evidence="3" key="2">
    <citation type="submission" date="2013-04" db="EMBL/GenBank/DDBJ databases">
        <title>Genomic mechanisms accounting for the adaptation to parasitism in nematode-trapping fungi.</title>
        <authorList>
            <person name="Ahren D.G."/>
        </authorList>
    </citation>
    <scope>NUCLEOTIDE SEQUENCE [LARGE SCALE GENOMIC DNA]</scope>
    <source>
        <strain evidence="3">CBS 200.50</strain>
    </source>
</reference>
<feature type="signal peptide" evidence="1">
    <location>
        <begin position="1"/>
        <end position="17"/>
    </location>
</feature>
<dbReference type="HOGENOM" id="CLU_1272260_0_0_1"/>
<evidence type="ECO:0000313" key="2">
    <source>
        <dbReference type="EMBL" id="EPS38666.1"/>
    </source>
</evidence>
<reference evidence="2 3" key="1">
    <citation type="journal article" date="2013" name="PLoS Genet.">
        <title>Genomic mechanisms accounting for the adaptation to parasitism in nematode-trapping fungi.</title>
        <authorList>
            <person name="Meerupati T."/>
            <person name="Andersson K.M."/>
            <person name="Friman E."/>
            <person name="Kumar D."/>
            <person name="Tunlid A."/>
            <person name="Ahren D."/>
        </authorList>
    </citation>
    <scope>NUCLEOTIDE SEQUENCE [LARGE SCALE GENOMIC DNA]</scope>
    <source>
        <strain evidence="2 3">CBS 200.50</strain>
    </source>
</reference>
<gene>
    <name evidence="2" type="ORF">H072_7597</name>
</gene>
<dbReference type="OMA" id="TTVWITQ"/>